<accession>A0A1A6GDA7</accession>
<dbReference type="GO" id="GO:0030169">
    <property type="term" value="F:low-density lipoprotein particle binding"/>
    <property type="evidence" value="ECO:0007669"/>
    <property type="project" value="TreeGrafter"/>
</dbReference>
<evidence type="ECO:0000256" key="2">
    <source>
        <dbReference type="ARBA" id="ARBA00022536"/>
    </source>
</evidence>
<dbReference type="GO" id="GO:0016020">
    <property type="term" value="C:membrane"/>
    <property type="evidence" value="ECO:0007669"/>
    <property type="project" value="UniProtKB-SubCell"/>
</dbReference>
<feature type="disulfide bond" evidence="8">
    <location>
        <begin position="176"/>
        <end position="185"/>
    </location>
</feature>
<dbReference type="SUPFAM" id="SSF82153">
    <property type="entry name" value="FAS1 domain"/>
    <property type="match status" value="1"/>
</dbReference>
<dbReference type="InterPro" id="IPR024731">
    <property type="entry name" value="NELL2-like_EGF"/>
</dbReference>
<evidence type="ECO:0000313" key="11">
    <source>
        <dbReference type="EMBL" id="OBS64236.1"/>
    </source>
</evidence>
<feature type="domain" description="EGF-like" evidence="9">
    <location>
        <begin position="149"/>
        <end position="186"/>
    </location>
</feature>
<keyword evidence="6 8" id="KW-1015">Disulfide bond</keyword>
<evidence type="ECO:0000313" key="12">
    <source>
        <dbReference type="Proteomes" id="UP000092124"/>
    </source>
</evidence>
<dbReference type="PROSITE" id="PS50026">
    <property type="entry name" value="EGF_3"/>
    <property type="match status" value="3"/>
</dbReference>
<keyword evidence="2 8" id="KW-0245">EGF-like domain</keyword>
<dbReference type="AlphaFoldDB" id="A0A1A6GDA7"/>
<evidence type="ECO:0000259" key="10">
    <source>
        <dbReference type="PROSITE" id="PS50213"/>
    </source>
</evidence>
<dbReference type="GO" id="GO:0005041">
    <property type="term" value="F:low-density lipoprotein particle receptor activity"/>
    <property type="evidence" value="ECO:0007669"/>
    <property type="project" value="TreeGrafter"/>
</dbReference>
<organism evidence="11 12">
    <name type="scientific">Neotoma lepida</name>
    <name type="common">Desert woodrat</name>
    <dbReference type="NCBI Taxonomy" id="56216"/>
    <lineage>
        <taxon>Eukaryota</taxon>
        <taxon>Metazoa</taxon>
        <taxon>Chordata</taxon>
        <taxon>Craniata</taxon>
        <taxon>Vertebrata</taxon>
        <taxon>Euteleostomi</taxon>
        <taxon>Mammalia</taxon>
        <taxon>Eutheria</taxon>
        <taxon>Euarchontoglires</taxon>
        <taxon>Glires</taxon>
        <taxon>Rodentia</taxon>
        <taxon>Myomorpha</taxon>
        <taxon>Muroidea</taxon>
        <taxon>Cricetidae</taxon>
        <taxon>Neotominae</taxon>
        <taxon>Neotoma</taxon>
    </lineage>
</organism>
<dbReference type="PROSITE" id="PS00022">
    <property type="entry name" value="EGF_1"/>
    <property type="match status" value="2"/>
</dbReference>
<dbReference type="FunFam" id="2.10.25.10:FF:000040">
    <property type="entry name" value="Stabilin 2"/>
    <property type="match status" value="1"/>
</dbReference>
<proteinExistence type="predicted"/>
<evidence type="ECO:0000256" key="4">
    <source>
        <dbReference type="ARBA" id="ARBA00022989"/>
    </source>
</evidence>
<feature type="domain" description="EGF-like" evidence="9">
    <location>
        <begin position="215"/>
        <end position="256"/>
    </location>
</feature>
<sequence>MKVKEDILRYHVVLDEKLLRNDLHNGMHRETMLGFSYLLGFFLHNDQLYVNGVPINYTNVATDKGVIHGLGKVLEIQKNRCDNNDTTIVKTKGCCAGFFGPQCQACPGKGQNVCSGNGFCLDGVNGTGTCECGQGFNGTACETCTEGKYGVHCDQACTCVHGRCNQGPSGDGSCDCDVGWRGVNCDSVAFSIQTAKPRADVRQDSTEMEQSAQAAINACEISNGGCSAKADCKRTTPGNRVCVCKAGYTGDGIVCLEINPCLENNGGCDKNAECTQTGPNQALEDTVPCQELTVQTSALIRPPAQTVVQLPWD</sequence>
<keyword evidence="3" id="KW-0812">Transmembrane</keyword>
<dbReference type="Proteomes" id="UP000092124">
    <property type="component" value="Unassembled WGS sequence"/>
</dbReference>
<evidence type="ECO:0000256" key="8">
    <source>
        <dbReference type="PROSITE-ProRule" id="PRU00076"/>
    </source>
</evidence>
<dbReference type="InterPro" id="IPR000742">
    <property type="entry name" value="EGF"/>
</dbReference>
<evidence type="ECO:0000256" key="1">
    <source>
        <dbReference type="ARBA" id="ARBA00004167"/>
    </source>
</evidence>
<evidence type="ECO:0000259" key="9">
    <source>
        <dbReference type="PROSITE" id="PS50026"/>
    </source>
</evidence>
<reference evidence="11 12" key="1">
    <citation type="submission" date="2016-06" db="EMBL/GenBank/DDBJ databases">
        <title>The Draft Genome Sequence and Annotation of the Desert Woodrat Neotoma lepida.</title>
        <authorList>
            <person name="Campbell M."/>
            <person name="Oakeson K.F."/>
            <person name="Yandell M."/>
            <person name="Halpert J.R."/>
            <person name="Dearing D."/>
        </authorList>
    </citation>
    <scope>NUCLEOTIDE SEQUENCE [LARGE SCALE GENOMIC DNA]</scope>
    <source>
        <strain evidence="11">417</strain>
        <tissue evidence="11">Liver</tissue>
    </source>
</reference>
<dbReference type="PROSITE" id="PS50213">
    <property type="entry name" value="FAS1"/>
    <property type="match status" value="1"/>
</dbReference>
<dbReference type="OrthoDB" id="286301at2759"/>
<dbReference type="InterPro" id="IPR036378">
    <property type="entry name" value="FAS1_dom_sf"/>
</dbReference>
<dbReference type="Gene3D" id="2.30.180.10">
    <property type="entry name" value="FAS1 domain"/>
    <property type="match status" value="1"/>
</dbReference>
<evidence type="ECO:0000256" key="7">
    <source>
        <dbReference type="ARBA" id="ARBA00023180"/>
    </source>
</evidence>
<dbReference type="Gene3D" id="2.170.300.10">
    <property type="entry name" value="Tie2 ligand-binding domain superfamily"/>
    <property type="match status" value="1"/>
</dbReference>
<comment type="caution">
    <text evidence="11">The sequence shown here is derived from an EMBL/GenBank/DDBJ whole genome shotgun (WGS) entry which is preliminary data.</text>
</comment>
<dbReference type="SUPFAM" id="SSF57196">
    <property type="entry name" value="EGF/Laminin"/>
    <property type="match status" value="2"/>
</dbReference>
<feature type="domain" description="FAS1" evidence="10">
    <location>
        <begin position="1"/>
        <end position="74"/>
    </location>
</feature>
<evidence type="ECO:0000256" key="6">
    <source>
        <dbReference type="ARBA" id="ARBA00023157"/>
    </source>
</evidence>
<dbReference type="InterPro" id="IPR056806">
    <property type="entry name" value="EGF_STAB1-2"/>
</dbReference>
<dbReference type="STRING" id="56216.A0A1A6GDA7"/>
<dbReference type="EMBL" id="LZPO01097272">
    <property type="protein sequence ID" value="OBS64236.1"/>
    <property type="molecule type" value="Genomic_DNA"/>
</dbReference>
<comment type="caution">
    <text evidence="8">Lacks conserved residue(s) required for the propagation of feature annotation.</text>
</comment>
<dbReference type="Pfam" id="PF12947">
    <property type="entry name" value="EGF_3"/>
    <property type="match status" value="1"/>
</dbReference>
<evidence type="ECO:0000256" key="3">
    <source>
        <dbReference type="ARBA" id="ARBA00022692"/>
    </source>
</evidence>
<name>A0A1A6GDA7_NEOLE</name>
<dbReference type="PROSITE" id="PS01186">
    <property type="entry name" value="EGF_2"/>
    <property type="match status" value="2"/>
</dbReference>
<dbReference type="FunFam" id="2.30.180.10:FF:000018">
    <property type="entry name" value="Stabilin 2"/>
    <property type="match status" value="1"/>
</dbReference>
<feature type="disulfide bond" evidence="8">
    <location>
        <begin position="157"/>
        <end position="174"/>
    </location>
</feature>
<gene>
    <name evidence="11" type="ORF">A6R68_07227</name>
</gene>
<dbReference type="Gene3D" id="2.10.25.10">
    <property type="entry name" value="Laminin"/>
    <property type="match status" value="2"/>
</dbReference>
<keyword evidence="12" id="KW-1185">Reference proteome</keyword>
<evidence type="ECO:0008006" key="13">
    <source>
        <dbReference type="Google" id="ProtNLM"/>
    </source>
</evidence>
<dbReference type="PANTHER" id="PTHR24038">
    <property type="entry name" value="STABILIN"/>
    <property type="match status" value="1"/>
</dbReference>
<evidence type="ECO:0000256" key="5">
    <source>
        <dbReference type="ARBA" id="ARBA00023136"/>
    </source>
</evidence>
<dbReference type="InterPro" id="IPR000782">
    <property type="entry name" value="FAS1_domain"/>
</dbReference>
<keyword evidence="7" id="KW-0325">Glycoprotein</keyword>
<dbReference type="Pfam" id="PF24887">
    <property type="entry name" value="EGF_STAB1-2"/>
    <property type="match status" value="1"/>
</dbReference>
<dbReference type="Pfam" id="PF02469">
    <property type="entry name" value="Fasciclin"/>
    <property type="match status" value="1"/>
</dbReference>
<keyword evidence="5" id="KW-0472">Membrane</keyword>
<dbReference type="PANTHER" id="PTHR24038:SF0">
    <property type="entry name" value="STABILIN-2"/>
    <property type="match status" value="1"/>
</dbReference>
<protein>
    <recommendedName>
        <fullName evidence="13">EGF-like domain-containing protein</fullName>
    </recommendedName>
</protein>
<feature type="disulfide bond" evidence="8">
    <location>
        <begin position="132"/>
        <end position="141"/>
    </location>
</feature>
<feature type="non-terminal residue" evidence="11">
    <location>
        <position position="313"/>
    </location>
</feature>
<feature type="domain" description="EGF-like" evidence="9">
    <location>
        <begin position="104"/>
        <end position="142"/>
    </location>
</feature>
<comment type="subcellular location">
    <subcellularLocation>
        <location evidence="1">Membrane</location>
        <topology evidence="1">Single-pass membrane protein</topology>
    </subcellularLocation>
</comment>
<dbReference type="SMART" id="SM00181">
    <property type="entry name" value="EGF"/>
    <property type="match status" value="3"/>
</dbReference>
<keyword evidence="4" id="KW-1133">Transmembrane helix</keyword>